<keyword evidence="4 8" id="KW-0812">Transmembrane</keyword>
<dbReference type="InterPro" id="IPR050291">
    <property type="entry name" value="CDF_Transporter"/>
</dbReference>
<dbReference type="GO" id="GO:0010486">
    <property type="term" value="F:manganese:proton antiporter activity"/>
    <property type="evidence" value="ECO:0007669"/>
    <property type="project" value="TreeGrafter"/>
</dbReference>
<keyword evidence="3" id="KW-0813">Transport</keyword>
<feature type="domain" description="Cation efflux protein cytoplasmic" evidence="10">
    <location>
        <begin position="326"/>
        <end position="387"/>
    </location>
</feature>
<dbReference type="SUPFAM" id="SSF161111">
    <property type="entry name" value="Cation efflux protein transmembrane domain-like"/>
    <property type="match status" value="1"/>
</dbReference>
<reference evidence="11" key="1">
    <citation type="submission" date="2023-08" db="EMBL/GenBank/DDBJ databases">
        <title>A de novo genome assembly of Solanum verrucosum Schlechtendal, a Mexican diploid species geographically isolated from the other diploid A-genome species in potato relatives.</title>
        <authorList>
            <person name="Hosaka K."/>
        </authorList>
    </citation>
    <scope>NUCLEOTIDE SEQUENCE</scope>
    <source>
        <tissue evidence="11">Young leaves</tissue>
    </source>
</reference>
<dbReference type="FunFam" id="1.20.1510.10:FF:000003">
    <property type="entry name" value="Metal tolerance protein 11"/>
    <property type="match status" value="1"/>
</dbReference>
<dbReference type="GO" id="GO:0016020">
    <property type="term" value="C:membrane"/>
    <property type="evidence" value="ECO:0007669"/>
    <property type="project" value="InterPro"/>
</dbReference>
<evidence type="ECO:0000256" key="7">
    <source>
        <dbReference type="ARBA" id="ARBA00023136"/>
    </source>
</evidence>
<evidence type="ECO:0000256" key="2">
    <source>
        <dbReference type="ARBA" id="ARBA00008873"/>
    </source>
</evidence>
<evidence type="ECO:0000313" key="11">
    <source>
        <dbReference type="EMBL" id="WMV31530.1"/>
    </source>
</evidence>
<proteinExistence type="inferred from homology"/>
<dbReference type="FunFam" id="3.30.70.1350:FF:000001">
    <property type="entry name" value="Metal tolerance protein 11"/>
    <property type="match status" value="1"/>
</dbReference>
<feature type="transmembrane region" description="Helical" evidence="8">
    <location>
        <begin position="181"/>
        <end position="199"/>
    </location>
</feature>
<dbReference type="SUPFAM" id="SSF160240">
    <property type="entry name" value="Cation efflux protein cytoplasmic domain-like"/>
    <property type="match status" value="1"/>
</dbReference>
<protein>
    <recommendedName>
        <fullName evidence="13">Metal tolerance protein 11</fullName>
    </recommendedName>
</protein>
<dbReference type="InterPro" id="IPR036837">
    <property type="entry name" value="Cation_efflux_CTD_sf"/>
</dbReference>
<dbReference type="PANTHER" id="PTHR43840">
    <property type="entry name" value="MITOCHONDRIAL METAL TRANSPORTER 1-RELATED"/>
    <property type="match status" value="1"/>
</dbReference>
<dbReference type="EMBL" id="CP133616">
    <property type="protein sequence ID" value="WMV31530.1"/>
    <property type="molecule type" value="Genomic_DNA"/>
</dbReference>
<feature type="transmembrane region" description="Helical" evidence="8">
    <location>
        <begin position="136"/>
        <end position="160"/>
    </location>
</feature>
<feature type="transmembrane region" description="Helical" evidence="8">
    <location>
        <begin position="259"/>
        <end position="276"/>
    </location>
</feature>
<evidence type="ECO:0000256" key="6">
    <source>
        <dbReference type="ARBA" id="ARBA00023065"/>
    </source>
</evidence>
<evidence type="ECO:0000259" key="9">
    <source>
        <dbReference type="Pfam" id="PF01545"/>
    </source>
</evidence>
<feature type="domain" description="Cation efflux protein transmembrane" evidence="9">
    <location>
        <begin position="115"/>
        <end position="307"/>
    </location>
</feature>
<feature type="transmembrane region" description="Helical" evidence="8">
    <location>
        <begin position="219"/>
        <end position="239"/>
    </location>
</feature>
<comment type="similarity">
    <text evidence="2">Belongs to the cation diffusion facilitator (CDF) transporter (TC 2.A.4) family. SLC30A subfamily.</text>
</comment>
<evidence type="ECO:0000259" key="10">
    <source>
        <dbReference type="Pfam" id="PF16916"/>
    </source>
</evidence>
<evidence type="ECO:0000256" key="8">
    <source>
        <dbReference type="SAM" id="Phobius"/>
    </source>
</evidence>
<name>A0AAF0R2J3_SOLVR</name>
<dbReference type="GO" id="GO:0012505">
    <property type="term" value="C:endomembrane system"/>
    <property type="evidence" value="ECO:0007669"/>
    <property type="project" value="UniProtKB-SubCell"/>
</dbReference>
<dbReference type="InterPro" id="IPR027470">
    <property type="entry name" value="Cation_efflux_CTD"/>
</dbReference>
<dbReference type="InterPro" id="IPR058533">
    <property type="entry name" value="Cation_efflux_TM"/>
</dbReference>
<organism evidence="11 12">
    <name type="scientific">Solanum verrucosum</name>
    <dbReference type="NCBI Taxonomy" id="315347"/>
    <lineage>
        <taxon>Eukaryota</taxon>
        <taxon>Viridiplantae</taxon>
        <taxon>Streptophyta</taxon>
        <taxon>Embryophyta</taxon>
        <taxon>Tracheophyta</taxon>
        <taxon>Spermatophyta</taxon>
        <taxon>Magnoliopsida</taxon>
        <taxon>eudicotyledons</taxon>
        <taxon>Gunneridae</taxon>
        <taxon>Pentapetalae</taxon>
        <taxon>asterids</taxon>
        <taxon>lamiids</taxon>
        <taxon>Solanales</taxon>
        <taxon>Solanaceae</taxon>
        <taxon>Solanoideae</taxon>
        <taxon>Solaneae</taxon>
        <taxon>Solanum</taxon>
    </lineage>
</organism>
<dbReference type="NCBIfam" id="TIGR01297">
    <property type="entry name" value="CDF"/>
    <property type="match status" value="1"/>
</dbReference>
<dbReference type="Proteomes" id="UP001234989">
    <property type="component" value="Chromosome 5"/>
</dbReference>
<dbReference type="Pfam" id="PF16916">
    <property type="entry name" value="ZT_dimer"/>
    <property type="match status" value="1"/>
</dbReference>
<keyword evidence="6" id="KW-0406">Ion transport</keyword>
<keyword evidence="7 8" id="KW-0472">Membrane</keyword>
<dbReference type="Gene3D" id="1.20.1510.10">
    <property type="entry name" value="Cation efflux protein transmembrane domain"/>
    <property type="match status" value="1"/>
</dbReference>
<dbReference type="Gene3D" id="3.30.70.1350">
    <property type="entry name" value="Cation efflux protein, cytoplasmic domain"/>
    <property type="match status" value="1"/>
</dbReference>
<evidence type="ECO:0008006" key="13">
    <source>
        <dbReference type="Google" id="ProtNLM"/>
    </source>
</evidence>
<dbReference type="AlphaFoldDB" id="A0AAF0R2J3"/>
<evidence type="ECO:0000256" key="3">
    <source>
        <dbReference type="ARBA" id="ARBA00022448"/>
    </source>
</evidence>
<keyword evidence="5 8" id="KW-1133">Transmembrane helix</keyword>
<dbReference type="InterPro" id="IPR027469">
    <property type="entry name" value="Cation_efflux_TMD_sf"/>
</dbReference>
<dbReference type="Pfam" id="PF01545">
    <property type="entry name" value="Cation_efflux"/>
    <property type="match status" value="1"/>
</dbReference>
<sequence>MLELVPPDGDHGGECGGEELLLLMETNNVDRSWRLNFDELRLSSENKEKPHPHGLHDCLGVLSQEDNIAVYYQQQEEMLVGFNEMDALADRGFVPGMSKEEREKLARSETTAIRISNIANMVLFAAKVYASVKSGSLAIIASTLDSLLDLLSGFILWFTAFSMQTPNPYQYPIGKKRMQPLGILVFASVMATLGLQIILESMRTLISDESDFSLTKEQEIWVIGIMVFVTLVKLVLVLYCRSFTNEIVKAYAQDHFFDVVTNIIGLVAALLANYFSGWIDPVGAMILALYTIRTWSMTVLENVNSLIGKAAAPEYLQKLTYLCWNHHKAIKHIDTVRAYTFGSHYFVEVDIVLPADMPLQEAHDIGESLQEKLELLPEIERAFVHLDYEYSHKPEHAQAYL</sequence>
<dbReference type="PANTHER" id="PTHR43840:SF5">
    <property type="entry name" value="METAL TOLERANCE PROTEIN 11"/>
    <property type="match status" value="1"/>
</dbReference>
<evidence type="ECO:0000256" key="5">
    <source>
        <dbReference type="ARBA" id="ARBA00022989"/>
    </source>
</evidence>
<evidence type="ECO:0000256" key="4">
    <source>
        <dbReference type="ARBA" id="ARBA00022692"/>
    </source>
</evidence>
<evidence type="ECO:0000313" key="12">
    <source>
        <dbReference type="Proteomes" id="UP001234989"/>
    </source>
</evidence>
<keyword evidence="12" id="KW-1185">Reference proteome</keyword>
<comment type="subcellular location">
    <subcellularLocation>
        <location evidence="1">Endomembrane system</location>
        <topology evidence="1">Multi-pass membrane protein</topology>
    </subcellularLocation>
</comment>
<dbReference type="InterPro" id="IPR002524">
    <property type="entry name" value="Cation_efflux"/>
</dbReference>
<gene>
    <name evidence="11" type="ORF">MTR67_024915</name>
</gene>
<accession>A0AAF0R2J3</accession>
<evidence type="ECO:0000256" key="1">
    <source>
        <dbReference type="ARBA" id="ARBA00004127"/>
    </source>
</evidence>